<dbReference type="SUPFAM" id="SSF51445">
    <property type="entry name" value="(Trans)glycosidases"/>
    <property type="match status" value="1"/>
</dbReference>
<evidence type="ECO:0000256" key="3">
    <source>
        <dbReference type="PIRSR" id="PIRSR003059-2"/>
    </source>
</evidence>
<dbReference type="PANTHER" id="PTHR38784:SF1">
    <property type="entry name" value="SUCROSE PHOSPHORYLASE"/>
    <property type="match status" value="1"/>
</dbReference>
<feature type="binding site" evidence="3">
    <location>
        <position position="452"/>
    </location>
    <ligand>
        <name>substrate</name>
    </ligand>
</feature>
<dbReference type="Gene3D" id="3.20.20.80">
    <property type="entry name" value="Glycosidases"/>
    <property type="match status" value="1"/>
</dbReference>
<feature type="domain" description="Glycosyl hydrolase family 13 catalytic" evidence="4">
    <location>
        <begin position="75"/>
        <end position="425"/>
    </location>
</feature>
<evidence type="ECO:0000259" key="4">
    <source>
        <dbReference type="SMART" id="SM00642"/>
    </source>
</evidence>
<dbReference type="Gene3D" id="3.90.400.10">
    <property type="entry name" value="Oligo-1,6-glucosidase, Domain 2"/>
    <property type="match status" value="1"/>
</dbReference>
<dbReference type="GO" id="GO:0005975">
    <property type="term" value="P:carbohydrate metabolic process"/>
    <property type="evidence" value="ECO:0007669"/>
    <property type="project" value="InterPro"/>
</dbReference>
<feature type="binding site" evidence="3">
    <location>
        <begin position="235"/>
        <end position="237"/>
    </location>
    <ligand>
        <name>substrate</name>
    </ligand>
</feature>
<organism evidence="5 6">
    <name type="scientific">Desulfolithobacter dissulfuricans</name>
    <dbReference type="NCBI Taxonomy" id="2795293"/>
    <lineage>
        <taxon>Bacteria</taxon>
        <taxon>Pseudomonadati</taxon>
        <taxon>Thermodesulfobacteriota</taxon>
        <taxon>Desulfobulbia</taxon>
        <taxon>Desulfobulbales</taxon>
        <taxon>Desulfobulbaceae</taxon>
        <taxon>Desulfolithobacter</taxon>
    </lineage>
</organism>
<evidence type="ECO:0000256" key="1">
    <source>
        <dbReference type="ARBA" id="ARBA00022676"/>
    </source>
</evidence>
<proteinExistence type="predicted"/>
<sequence length="574" mass="66370">MWRLINTFKERLRPRLEMLYPEHNTDRLLERIALMASRYNYLEERCRKDQPCWDQTSVLLITYGDMLLHPEKKPLFTLHRFLKKHLYYVVSGIHVLPFFPYSSDDGFSVIDYRRVNRELGTWNDITNISRDFRLMVDLVINHVSSRSHWFEDYVGGVAPARDYFIEVDPDTDLSMVVRPRTTPLLTPVETIAGKRWVWTTFSPDQVDLNYKNPDVLLEMLDILLGYVARGAAIIRLDAIAYLWKEIGTPCINLPQTHELVRLLRDVVDNVTPGVLLLTETNLPHEQNISYFGQGDEAHLVYQFSLPPLLLHTLHTGSARHLRQWAAQLEPPPDGCAFLNFTASHDGIGVRPLEGLLRPEEIEHLVATVRACGGLVSCRRDEDGVEQPYELNITYFDALRDPKNPDDEELHVRRFLCSQIIMLGLRGIPAIYFHSLTATANDLEGVKATGQNRAINRRRWHEEELRELLEDPETVTARVFHRYIELLRLRRRQTAFHPDAEQEVLELPDSLFGIVRIPPHDRVIVCLHNVSPADQEVSMKKLGPFAGRSTLHDILSGKEFHDTVKLEPYQCCWLT</sequence>
<dbReference type="Gene3D" id="2.60.40.1180">
    <property type="entry name" value="Golgi alpha-mannosidase II"/>
    <property type="match status" value="1"/>
</dbReference>
<dbReference type="InterPro" id="IPR013780">
    <property type="entry name" value="Glyco_hydro_b"/>
</dbReference>
<dbReference type="CDD" id="cd11356">
    <property type="entry name" value="AmyAc_Sucrose_phosphorylase-like_1"/>
    <property type="match status" value="1"/>
</dbReference>
<dbReference type="KEGG" id="ddu:GF1_20260"/>
<dbReference type="PIRSF" id="PIRSF003059">
    <property type="entry name" value="Sucrose_phosphorylase"/>
    <property type="match status" value="1"/>
</dbReference>
<dbReference type="RefSeq" id="WP_267926400.1">
    <property type="nucleotide sequence ID" value="NZ_AP024233.1"/>
</dbReference>
<dbReference type="InterPro" id="IPR017853">
    <property type="entry name" value="GH"/>
</dbReference>
<protein>
    <submittedName>
        <fullName evidence="5">Sucrose phosphorylase</fullName>
    </submittedName>
</protein>
<dbReference type="GO" id="GO:0016757">
    <property type="term" value="F:glycosyltransferase activity"/>
    <property type="evidence" value="ECO:0007669"/>
    <property type="project" value="UniProtKB-KW"/>
</dbReference>
<dbReference type="InterPro" id="IPR045857">
    <property type="entry name" value="O16G_dom_2"/>
</dbReference>
<dbReference type="Pfam" id="PF00128">
    <property type="entry name" value="Alpha-amylase"/>
    <property type="match status" value="1"/>
</dbReference>
<feature type="binding site" evidence="3">
    <location>
        <position position="142"/>
    </location>
    <ligand>
        <name>substrate</name>
    </ligand>
</feature>
<feature type="binding site" evidence="3">
    <location>
        <begin position="344"/>
        <end position="345"/>
    </location>
    <ligand>
        <name>substrate</name>
    </ligand>
</feature>
<dbReference type="SMART" id="SM00642">
    <property type="entry name" value="Aamy"/>
    <property type="match status" value="1"/>
</dbReference>
<keyword evidence="1" id="KW-0328">Glycosyltransferase</keyword>
<evidence type="ECO:0000313" key="6">
    <source>
        <dbReference type="Proteomes" id="UP001063350"/>
    </source>
</evidence>
<dbReference type="AlphaFoldDB" id="A0A915UAK3"/>
<dbReference type="InterPro" id="IPR033746">
    <property type="entry name" value="GGa_phosphorylase"/>
</dbReference>
<evidence type="ECO:0000256" key="2">
    <source>
        <dbReference type="ARBA" id="ARBA00022679"/>
    </source>
</evidence>
<dbReference type="InterPro" id="IPR006047">
    <property type="entry name" value="GH13_cat_dom"/>
</dbReference>
<name>A0A915UAK3_9BACT</name>
<accession>A0A915UAK3</accession>
<dbReference type="EMBL" id="AP024233">
    <property type="protein sequence ID" value="BCO09650.1"/>
    <property type="molecule type" value="Genomic_DNA"/>
</dbReference>
<dbReference type="InterPro" id="IPR016377">
    <property type="entry name" value="Sucrose_GGa_phosphorylase-rel"/>
</dbReference>
<keyword evidence="6" id="KW-1185">Reference proteome</keyword>
<evidence type="ECO:0000313" key="5">
    <source>
        <dbReference type="EMBL" id="BCO09650.1"/>
    </source>
</evidence>
<feature type="binding site" evidence="3">
    <location>
        <position position="104"/>
    </location>
    <ligand>
        <name>substrate</name>
    </ligand>
</feature>
<keyword evidence="2" id="KW-0808">Transferase</keyword>
<gene>
    <name evidence="5" type="ORF">GF1_20260</name>
</gene>
<dbReference type="PANTHER" id="PTHR38784">
    <property type="entry name" value="SUCROSE PHOSPHORYLASE"/>
    <property type="match status" value="1"/>
</dbReference>
<reference evidence="5" key="1">
    <citation type="submission" date="2020-12" db="EMBL/GenBank/DDBJ databases">
        <title>Desulfobium dissulfuricans gen. nov., sp. nov., a novel mesophilic, sulfate-reducing bacterium isolated from a deep-sea hydrothermal vent.</title>
        <authorList>
            <person name="Hashimoto Y."/>
            <person name="Tame A."/>
            <person name="Sawayama S."/>
            <person name="Miyazaki J."/>
            <person name="Takai K."/>
            <person name="Nakagawa S."/>
        </authorList>
    </citation>
    <scope>NUCLEOTIDE SEQUENCE</scope>
    <source>
        <strain evidence="5">GF1</strain>
    </source>
</reference>
<dbReference type="Proteomes" id="UP001063350">
    <property type="component" value="Chromosome"/>
</dbReference>